<dbReference type="KEGG" id="bvr:BVIR_2489"/>
<protein>
    <submittedName>
        <fullName evidence="1">Uncharacterized protein</fullName>
    </submittedName>
</protein>
<evidence type="ECO:0000313" key="1">
    <source>
        <dbReference type="EMBL" id="CUU42917.1"/>
    </source>
</evidence>
<accession>A0A0P0J8N0</accession>
<name>A0A0P0J8N0_BLAVI</name>
<reference evidence="2" key="1">
    <citation type="journal article" date="2016" name="Genome Announc.">
        <title>Revised genome sequence of the purple photosynthetic bacterium Blastochloris viridis.</title>
        <authorList>
            <person name="Liu L.N."/>
            <person name="Faulkner M."/>
            <person name="Liu X."/>
            <person name="Huang F."/>
            <person name="Darby A.C."/>
            <person name="Hall N."/>
        </authorList>
    </citation>
    <scope>NUCLEOTIDE SEQUENCE [LARGE SCALE GENOMIC DNA]</scope>
    <source>
        <strain evidence="2">ATCC 19567 / DSM 133 / F</strain>
    </source>
</reference>
<gene>
    <name evidence="1" type="ORF">BVIRIDIS_19330</name>
</gene>
<proteinExistence type="predicted"/>
<sequence>MIRGVSACVHLPESTGFPAALKYLQGCPSFFAEQFT</sequence>
<dbReference type="Proteomes" id="UP000065734">
    <property type="component" value="Chromosome I"/>
</dbReference>
<evidence type="ECO:0000313" key="2">
    <source>
        <dbReference type="Proteomes" id="UP000065734"/>
    </source>
</evidence>
<dbReference type="AlphaFoldDB" id="A0A0P0J8N0"/>
<keyword evidence="2" id="KW-1185">Reference proteome</keyword>
<dbReference type="EMBL" id="LN907867">
    <property type="protein sequence ID" value="CUU42917.1"/>
    <property type="molecule type" value="Genomic_DNA"/>
</dbReference>
<organism evidence="1 2">
    <name type="scientific">Blastochloris viridis</name>
    <name type="common">Rhodopseudomonas viridis</name>
    <dbReference type="NCBI Taxonomy" id="1079"/>
    <lineage>
        <taxon>Bacteria</taxon>
        <taxon>Pseudomonadati</taxon>
        <taxon>Pseudomonadota</taxon>
        <taxon>Alphaproteobacteria</taxon>
        <taxon>Hyphomicrobiales</taxon>
        <taxon>Blastochloridaceae</taxon>
        <taxon>Blastochloris</taxon>
    </lineage>
</organism>